<evidence type="ECO:0000313" key="2">
    <source>
        <dbReference type="EMBL" id="KAJ7734285.1"/>
    </source>
</evidence>
<comment type="caution">
    <text evidence="2">The sequence shown here is derived from an EMBL/GenBank/DDBJ whole genome shotgun (WGS) entry which is preliminary data.</text>
</comment>
<dbReference type="Gene3D" id="2.40.160.200">
    <property type="entry name" value="LURP1-related"/>
    <property type="match status" value="1"/>
</dbReference>
<gene>
    <name evidence="2" type="ORF">B0H16DRAFT_1767545</name>
</gene>
<comment type="similarity">
    <text evidence="1">Belongs to the LOR family.</text>
</comment>
<sequence>MAQQLQPSAQLGIFPQFCAQQQMTLVLKEKVLSFSGDDFSVKDQFGNVVIRCEGKALSWSDKTEFLDTAGNHLFDPKNKHFHIYRTMQAEDPAGNVLLTVKAHFQLIGSKMSATFNNFDGQEVELICEGKFLDRKATITHNDQVIAQVGRDFFNARQIFGDHQTHQVSVAPGVDLAMMAAICICLDEQERQKEKLAEFHH</sequence>
<dbReference type="PANTHER" id="PTHR31087:SF161">
    <property type="entry name" value="TUBBY C 2 FAMILY PROTEIN"/>
    <property type="match status" value="1"/>
</dbReference>
<dbReference type="Pfam" id="PF04525">
    <property type="entry name" value="LOR"/>
    <property type="match status" value="1"/>
</dbReference>
<dbReference type="InterPro" id="IPR025659">
    <property type="entry name" value="Tubby-like_C"/>
</dbReference>
<reference evidence="2" key="1">
    <citation type="submission" date="2023-03" db="EMBL/GenBank/DDBJ databases">
        <title>Massive genome expansion in bonnet fungi (Mycena s.s.) driven by repeated elements and novel gene families across ecological guilds.</title>
        <authorList>
            <consortium name="Lawrence Berkeley National Laboratory"/>
            <person name="Harder C.B."/>
            <person name="Miyauchi S."/>
            <person name="Viragh M."/>
            <person name="Kuo A."/>
            <person name="Thoen E."/>
            <person name="Andreopoulos B."/>
            <person name="Lu D."/>
            <person name="Skrede I."/>
            <person name="Drula E."/>
            <person name="Henrissat B."/>
            <person name="Morin E."/>
            <person name="Kohler A."/>
            <person name="Barry K."/>
            <person name="LaButti K."/>
            <person name="Morin E."/>
            <person name="Salamov A."/>
            <person name="Lipzen A."/>
            <person name="Mereny Z."/>
            <person name="Hegedus B."/>
            <person name="Baldrian P."/>
            <person name="Stursova M."/>
            <person name="Weitz H."/>
            <person name="Taylor A."/>
            <person name="Grigoriev I.V."/>
            <person name="Nagy L.G."/>
            <person name="Martin F."/>
            <person name="Kauserud H."/>
        </authorList>
    </citation>
    <scope>NUCLEOTIDE SEQUENCE</scope>
    <source>
        <strain evidence="2">CBHHK182m</strain>
    </source>
</reference>
<evidence type="ECO:0000313" key="3">
    <source>
        <dbReference type="Proteomes" id="UP001215598"/>
    </source>
</evidence>
<accession>A0AAD7I3F3</accession>
<keyword evidence="3" id="KW-1185">Reference proteome</keyword>
<dbReference type="EMBL" id="JARKIB010000133">
    <property type="protein sequence ID" value="KAJ7734285.1"/>
    <property type="molecule type" value="Genomic_DNA"/>
</dbReference>
<dbReference type="AlphaFoldDB" id="A0AAD7I3F3"/>
<proteinExistence type="inferred from homology"/>
<evidence type="ECO:0000256" key="1">
    <source>
        <dbReference type="ARBA" id="ARBA00005437"/>
    </source>
</evidence>
<organism evidence="2 3">
    <name type="scientific">Mycena metata</name>
    <dbReference type="NCBI Taxonomy" id="1033252"/>
    <lineage>
        <taxon>Eukaryota</taxon>
        <taxon>Fungi</taxon>
        <taxon>Dikarya</taxon>
        <taxon>Basidiomycota</taxon>
        <taxon>Agaricomycotina</taxon>
        <taxon>Agaricomycetes</taxon>
        <taxon>Agaricomycetidae</taxon>
        <taxon>Agaricales</taxon>
        <taxon>Marasmiineae</taxon>
        <taxon>Mycenaceae</taxon>
        <taxon>Mycena</taxon>
    </lineage>
</organism>
<name>A0AAD7I3F3_9AGAR</name>
<dbReference type="InterPro" id="IPR038595">
    <property type="entry name" value="LOR_sf"/>
</dbReference>
<dbReference type="InterPro" id="IPR007612">
    <property type="entry name" value="LOR"/>
</dbReference>
<protein>
    <submittedName>
        <fullName evidence="2">Tubby C-terminal-like domain-containing protein</fullName>
    </submittedName>
</protein>
<dbReference type="SUPFAM" id="SSF54518">
    <property type="entry name" value="Tubby C-terminal domain-like"/>
    <property type="match status" value="1"/>
</dbReference>
<dbReference type="PANTHER" id="PTHR31087">
    <property type="match status" value="1"/>
</dbReference>
<dbReference type="Proteomes" id="UP001215598">
    <property type="component" value="Unassembled WGS sequence"/>
</dbReference>